<organism evidence="12 13">
    <name type="scientific">Acidicapsa dinghuensis</name>
    <dbReference type="NCBI Taxonomy" id="2218256"/>
    <lineage>
        <taxon>Bacteria</taxon>
        <taxon>Pseudomonadati</taxon>
        <taxon>Acidobacteriota</taxon>
        <taxon>Terriglobia</taxon>
        <taxon>Terriglobales</taxon>
        <taxon>Acidobacteriaceae</taxon>
        <taxon>Acidicapsa</taxon>
    </lineage>
</organism>
<dbReference type="CDD" id="cd04902">
    <property type="entry name" value="ACT_3PGDH-xct"/>
    <property type="match status" value="1"/>
</dbReference>
<evidence type="ECO:0000256" key="4">
    <source>
        <dbReference type="ARBA" id="ARBA00021582"/>
    </source>
</evidence>
<dbReference type="SUPFAM" id="SSF55021">
    <property type="entry name" value="ACT-like"/>
    <property type="match status" value="1"/>
</dbReference>
<sequence length="617" mass="66197">MSELTFGEKLILARKQLGLYQYQMADKLGVHPNSIWKYEQGEGKPQAAVVRMFEIFCEQNNIRFDQYEHRDTEKSKAMKIVLAEKVSPATLAVLASEPEWKILTHDDVAKLSGKLPEALADADALVVRSAVQVDDALLEHAPKLRVIGRAGVGVDNIDTGAATRRGIVVMNTPGANAVAVAELTIGLMLALARKLPQANSSTHAGKWDKKNLQGLELRGKTLGILGLGRIGLEVAKRARAFGMELAAHDPFVSAAIAREAGIKLVSLEELFATSDYLTLHVGLTPQTAGIINERTLATMKKGVRIFNCARGELIEDAALLAALQSGQVAGAALDVFTNEPLKESPYFNLPNVILTPHIAGSTDEAQEAIGIQLARQVREYLKLGVVQNAVNVASLTHEEYLQLAPFIELAGRLGSFLSQAIPRNPVSARLESIHLTYAGSIAEGKTDLIRNAAIAGLLSHTENVNRINATSVAQELGIRIHEEKRESTRGGAANVLSITVHDPTGANKAAGTVLHESLPRLLAFDGMDIEAPLEGSLLVCRNLDVPGVIGNIGTVLGQQGVNIANFALGRQRNRESGVEGPLKAMAVVQVDSPVTPEVLDAVAKIPNLLQVRLVELR</sequence>
<dbReference type="Gene3D" id="3.30.1330.90">
    <property type="entry name" value="D-3-phosphoglycerate dehydrogenase, domain 3"/>
    <property type="match status" value="1"/>
</dbReference>
<dbReference type="Pfam" id="PF00389">
    <property type="entry name" value="2-Hacid_dh"/>
    <property type="match status" value="1"/>
</dbReference>
<proteinExistence type="inferred from homology"/>
<dbReference type="PANTHER" id="PTHR42938:SF9">
    <property type="entry name" value="FORMATE DEHYDROGENASE 1"/>
    <property type="match status" value="1"/>
</dbReference>
<evidence type="ECO:0000256" key="8">
    <source>
        <dbReference type="ARBA" id="ARBA00048731"/>
    </source>
</evidence>
<comment type="function">
    <text evidence="1">Catalyzes the reversible oxidation of 3-phospho-D-glycerate to 3-phosphonooxypyruvate, the first step of the phosphorylated L-serine biosynthesis pathway. Also catalyzes the reversible oxidation of 2-hydroxyglutarate to 2-oxoglutarate.</text>
</comment>
<dbReference type="InterPro" id="IPR029009">
    <property type="entry name" value="ASB_dom_sf"/>
</dbReference>
<protein>
    <recommendedName>
        <fullName evidence="4 9">D-3-phosphoglycerate dehydrogenase</fullName>
        <ecNumber evidence="9">1.1.1.95</ecNumber>
    </recommendedName>
</protein>
<dbReference type="CDD" id="cd12173">
    <property type="entry name" value="PGDH_4"/>
    <property type="match status" value="1"/>
</dbReference>
<keyword evidence="6 9" id="KW-0520">NAD</keyword>
<feature type="domain" description="HTH cro/C1-type" evidence="10">
    <location>
        <begin position="10"/>
        <end position="45"/>
    </location>
</feature>
<comment type="catalytic activity">
    <reaction evidence="7">
        <text>(R)-2-hydroxyglutarate + NAD(+) = 2-oxoglutarate + NADH + H(+)</text>
        <dbReference type="Rhea" id="RHEA:49612"/>
        <dbReference type="ChEBI" id="CHEBI:15378"/>
        <dbReference type="ChEBI" id="CHEBI:15801"/>
        <dbReference type="ChEBI" id="CHEBI:16810"/>
        <dbReference type="ChEBI" id="CHEBI:57540"/>
        <dbReference type="ChEBI" id="CHEBI:57945"/>
        <dbReference type="EC" id="1.1.1.399"/>
    </reaction>
</comment>
<dbReference type="Gene3D" id="1.10.260.40">
    <property type="entry name" value="lambda repressor-like DNA-binding domains"/>
    <property type="match status" value="1"/>
</dbReference>
<dbReference type="GO" id="GO:0004617">
    <property type="term" value="F:phosphoglycerate dehydrogenase activity"/>
    <property type="evidence" value="ECO:0007669"/>
    <property type="project" value="UniProtKB-EC"/>
</dbReference>
<dbReference type="EC" id="1.1.1.95" evidence="9"/>
<comment type="catalytic activity">
    <reaction evidence="8 9">
        <text>(2R)-3-phosphoglycerate + NAD(+) = 3-phosphooxypyruvate + NADH + H(+)</text>
        <dbReference type="Rhea" id="RHEA:12641"/>
        <dbReference type="ChEBI" id="CHEBI:15378"/>
        <dbReference type="ChEBI" id="CHEBI:18110"/>
        <dbReference type="ChEBI" id="CHEBI:57540"/>
        <dbReference type="ChEBI" id="CHEBI:57945"/>
        <dbReference type="ChEBI" id="CHEBI:58272"/>
        <dbReference type="EC" id="1.1.1.95"/>
    </reaction>
</comment>
<name>A0ABW1EAX3_9BACT</name>
<dbReference type="InterPro" id="IPR045626">
    <property type="entry name" value="PGDH_ASB_dom"/>
</dbReference>
<dbReference type="SUPFAM" id="SSF143548">
    <property type="entry name" value="Serine metabolism enzymes domain"/>
    <property type="match status" value="1"/>
</dbReference>
<dbReference type="PROSITE" id="PS50943">
    <property type="entry name" value="HTH_CROC1"/>
    <property type="match status" value="1"/>
</dbReference>
<keyword evidence="9" id="KW-0718">Serine biosynthesis</keyword>
<dbReference type="InterPro" id="IPR006139">
    <property type="entry name" value="D-isomer_2_OHA_DH_cat_dom"/>
</dbReference>
<dbReference type="Gene3D" id="3.30.70.260">
    <property type="match status" value="1"/>
</dbReference>
<dbReference type="NCBIfam" id="TIGR01327">
    <property type="entry name" value="PGDH"/>
    <property type="match status" value="1"/>
</dbReference>
<dbReference type="InterPro" id="IPR045865">
    <property type="entry name" value="ACT-like_dom_sf"/>
</dbReference>
<evidence type="ECO:0000259" key="11">
    <source>
        <dbReference type="PROSITE" id="PS51671"/>
    </source>
</evidence>
<gene>
    <name evidence="12" type="primary">serA</name>
    <name evidence="12" type="ORF">ACFPT7_02345</name>
</gene>
<accession>A0ABW1EAX3</accession>
<dbReference type="InterPro" id="IPR029753">
    <property type="entry name" value="D-isomer_DH_CS"/>
</dbReference>
<dbReference type="SMART" id="SM00530">
    <property type="entry name" value="HTH_XRE"/>
    <property type="match status" value="1"/>
</dbReference>
<dbReference type="InterPro" id="IPR010982">
    <property type="entry name" value="Lambda_DNA-bd_dom_sf"/>
</dbReference>
<dbReference type="SUPFAM" id="SSF51735">
    <property type="entry name" value="NAD(P)-binding Rossmann-fold domains"/>
    <property type="match status" value="1"/>
</dbReference>
<keyword evidence="9" id="KW-0028">Amino-acid biosynthesis</keyword>
<dbReference type="InterPro" id="IPR002912">
    <property type="entry name" value="ACT_dom"/>
</dbReference>
<dbReference type="PANTHER" id="PTHR42938">
    <property type="entry name" value="FORMATE DEHYDROGENASE 1"/>
    <property type="match status" value="1"/>
</dbReference>
<evidence type="ECO:0000256" key="1">
    <source>
        <dbReference type="ARBA" id="ARBA00003800"/>
    </source>
</evidence>
<dbReference type="EMBL" id="JBHSPH010000001">
    <property type="protein sequence ID" value="MFC5861125.1"/>
    <property type="molecule type" value="Genomic_DNA"/>
</dbReference>
<dbReference type="PROSITE" id="PS51671">
    <property type="entry name" value="ACT"/>
    <property type="match status" value="1"/>
</dbReference>
<evidence type="ECO:0000256" key="7">
    <source>
        <dbReference type="ARBA" id="ARBA00048126"/>
    </source>
</evidence>
<evidence type="ECO:0000313" key="13">
    <source>
        <dbReference type="Proteomes" id="UP001596091"/>
    </source>
</evidence>
<comment type="similarity">
    <text evidence="3 9">Belongs to the D-isomer specific 2-hydroxyacid dehydrogenase family.</text>
</comment>
<evidence type="ECO:0000256" key="5">
    <source>
        <dbReference type="ARBA" id="ARBA00023002"/>
    </source>
</evidence>
<keyword evidence="5 9" id="KW-0560">Oxidoreductase</keyword>
<dbReference type="InterPro" id="IPR036291">
    <property type="entry name" value="NAD(P)-bd_dom_sf"/>
</dbReference>
<dbReference type="InterPro" id="IPR006236">
    <property type="entry name" value="PGDH"/>
</dbReference>
<keyword evidence="13" id="KW-1185">Reference proteome</keyword>
<dbReference type="CDD" id="cd00093">
    <property type="entry name" value="HTH_XRE"/>
    <property type="match status" value="1"/>
</dbReference>
<evidence type="ECO:0000259" key="10">
    <source>
        <dbReference type="PROSITE" id="PS50943"/>
    </source>
</evidence>
<evidence type="ECO:0000313" key="12">
    <source>
        <dbReference type="EMBL" id="MFC5861125.1"/>
    </source>
</evidence>
<dbReference type="SUPFAM" id="SSF47413">
    <property type="entry name" value="lambda repressor-like DNA-binding domains"/>
    <property type="match status" value="1"/>
</dbReference>
<evidence type="ECO:0000256" key="6">
    <source>
        <dbReference type="ARBA" id="ARBA00023027"/>
    </source>
</evidence>
<evidence type="ECO:0000256" key="3">
    <source>
        <dbReference type="ARBA" id="ARBA00005854"/>
    </source>
</evidence>
<feature type="domain" description="ACT" evidence="11">
    <location>
        <begin position="537"/>
        <end position="617"/>
    </location>
</feature>
<dbReference type="RefSeq" id="WP_263334373.1">
    <property type="nucleotide sequence ID" value="NZ_JAGSYH010000002.1"/>
</dbReference>
<dbReference type="Gene3D" id="3.40.50.720">
    <property type="entry name" value="NAD(P)-binding Rossmann-like Domain"/>
    <property type="match status" value="2"/>
</dbReference>
<dbReference type="InterPro" id="IPR006140">
    <property type="entry name" value="D-isomer_DH_NAD-bd"/>
</dbReference>
<evidence type="ECO:0000256" key="9">
    <source>
        <dbReference type="RuleBase" id="RU363003"/>
    </source>
</evidence>
<evidence type="ECO:0000256" key="2">
    <source>
        <dbReference type="ARBA" id="ARBA00005216"/>
    </source>
</evidence>
<dbReference type="Pfam" id="PF19304">
    <property type="entry name" value="PGDH_inter"/>
    <property type="match status" value="1"/>
</dbReference>
<dbReference type="PROSITE" id="PS00671">
    <property type="entry name" value="D_2_HYDROXYACID_DH_3"/>
    <property type="match status" value="1"/>
</dbReference>
<dbReference type="Proteomes" id="UP001596091">
    <property type="component" value="Unassembled WGS sequence"/>
</dbReference>
<dbReference type="Pfam" id="PF02826">
    <property type="entry name" value="2-Hacid_dh_C"/>
    <property type="match status" value="1"/>
</dbReference>
<comment type="caution">
    <text evidence="12">The sequence shown here is derived from an EMBL/GenBank/DDBJ whole genome shotgun (WGS) entry which is preliminary data.</text>
</comment>
<dbReference type="Pfam" id="PF01381">
    <property type="entry name" value="HTH_3"/>
    <property type="match status" value="1"/>
</dbReference>
<dbReference type="InterPro" id="IPR001387">
    <property type="entry name" value="Cro/C1-type_HTH"/>
</dbReference>
<comment type="pathway">
    <text evidence="2 9">Amino-acid biosynthesis; L-serine biosynthesis; L-serine from 3-phospho-D-glycerate: step 1/3.</text>
</comment>
<reference evidence="13" key="1">
    <citation type="journal article" date="2019" name="Int. J. Syst. Evol. Microbiol.">
        <title>The Global Catalogue of Microorganisms (GCM) 10K type strain sequencing project: providing services to taxonomists for standard genome sequencing and annotation.</title>
        <authorList>
            <consortium name="The Broad Institute Genomics Platform"/>
            <consortium name="The Broad Institute Genome Sequencing Center for Infectious Disease"/>
            <person name="Wu L."/>
            <person name="Ma J."/>
        </authorList>
    </citation>
    <scope>NUCLEOTIDE SEQUENCE [LARGE SCALE GENOMIC DNA]</scope>
    <source>
        <strain evidence="13">JCM 4087</strain>
    </source>
</reference>
<dbReference type="SUPFAM" id="SSF52283">
    <property type="entry name" value="Formate/glycerate dehydrogenase catalytic domain-like"/>
    <property type="match status" value="1"/>
</dbReference>